<keyword evidence="3" id="KW-0378">Hydrolase</keyword>
<dbReference type="InterPro" id="IPR045155">
    <property type="entry name" value="Beta-lactam_cat"/>
</dbReference>
<evidence type="ECO:0000256" key="1">
    <source>
        <dbReference type="SAM" id="MobiDB-lite"/>
    </source>
</evidence>
<dbReference type="Proteomes" id="UP001631957">
    <property type="component" value="Unassembled WGS sequence"/>
</dbReference>
<protein>
    <submittedName>
        <fullName evidence="3">Serine hydrolase</fullName>
    </submittedName>
</protein>
<sequence length="310" mass="31594">MESSRPVRRHRARSSSRRRPLLLSVLAVVAMACGTAYVKIHDSAPGTPVSSAPAATSSPAARTQEEPVPETDRTALLKTAMTAVSVPGDAAVSVGVLDLGSGDSAVYGEAAFDTASIVKVDILAALLLQAQDAGRSLTAQERSYAALMIENSDNDSATALWNTIGQAEGLDAANDRFGMTGTEGGEGALWGLTQTTAADQLALLQQVFGDSSELSDASRAYVGGLMAQVEADQRWGVSAAAQGAGWALKNGWLPRSTTGLWDVNSIGRVTAGGGAYLVAVLSDGNVSMAAGVSLVEEAARVAVGAFAAGA</sequence>
<dbReference type="Gene3D" id="3.40.710.10">
    <property type="entry name" value="DD-peptidase/beta-lactamase superfamily"/>
    <property type="match status" value="1"/>
</dbReference>
<dbReference type="EMBL" id="JBJVNI010000015">
    <property type="protein sequence ID" value="MFM9612504.1"/>
    <property type="molecule type" value="Genomic_DNA"/>
</dbReference>
<evidence type="ECO:0000313" key="3">
    <source>
        <dbReference type="EMBL" id="MFM9612504.1"/>
    </source>
</evidence>
<dbReference type="SUPFAM" id="SSF56601">
    <property type="entry name" value="beta-lactamase/transpeptidase-like"/>
    <property type="match status" value="1"/>
</dbReference>
<dbReference type="PANTHER" id="PTHR35333:SF3">
    <property type="entry name" value="BETA-LACTAMASE-TYPE TRANSPEPTIDASE FOLD CONTAINING PROTEIN"/>
    <property type="match status" value="1"/>
</dbReference>
<proteinExistence type="predicted"/>
<feature type="region of interest" description="Disordered" evidence="1">
    <location>
        <begin position="44"/>
        <end position="70"/>
    </location>
</feature>
<gene>
    <name evidence="3" type="ORF">ACKI18_27795</name>
</gene>
<comment type="caution">
    <text evidence="3">The sequence shown here is derived from an EMBL/GenBank/DDBJ whole genome shotgun (WGS) entry which is preliminary data.</text>
</comment>
<accession>A0ABW9HWL1</accession>
<dbReference type="Pfam" id="PF13354">
    <property type="entry name" value="Beta-lactamase2"/>
    <property type="match status" value="1"/>
</dbReference>
<evidence type="ECO:0000313" key="4">
    <source>
        <dbReference type="Proteomes" id="UP001631957"/>
    </source>
</evidence>
<dbReference type="GO" id="GO:0016787">
    <property type="term" value="F:hydrolase activity"/>
    <property type="evidence" value="ECO:0007669"/>
    <property type="project" value="UniProtKB-KW"/>
</dbReference>
<name>A0ABW9HWL1_9ACTN</name>
<feature type="compositionally biased region" description="Low complexity" evidence="1">
    <location>
        <begin position="44"/>
        <end position="61"/>
    </location>
</feature>
<dbReference type="PROSITE" id="PS51257">
    <property type="entry name" value="PROKAR_LIPOPROTEIN"/>
    <property type="match status" value="1"/>
</dbReference>
<organism evidence="3 4">
    <name type="scientific">Streptomyces niveiscabiei</name>
    <dbReference type="NCBI Taxonomy" id="164115"/>
    <lineage>
        <taxon>Bacteria</taxon>
        <taxon>Bacillati</taxon>
        <taxon>Actinomycetota</taxon>
        <taxon>Actinomycetes</taxon>
        <taxon>Kitasatosporales</taxon>
        <taxon>Streptomycetaceae</taxon>
        <taxon>Streptomyces</taxon>
    </lineage>
</organism>
<dbReference type="PANTHER" id="PTHR35333">
    <property type="entry name" value="BETA-LACTAMASE"/>
    <property type="match status" value="1"/>
</dbReference>
<evidence type="ECO:0000259" key="2">
    <source>
        <dbReference type="Pfam" id="PF13354"/>
    </source>
</evidence>
<dbReference type="RefSeq" id="WP_409123119.1">
    <property type="nucleotide sequence ID" value="NZ_JBJVNI010000015.1"/>
</dbReference>
<feature type="domain" description="Beta-lactamase class A catalytic" evidence="2">
    <location>
        <begin position="145"/>
        <end position="281"/>
    </location>
</feature>
<reference evidence="3 4" key="1">
    <citation type="submission" date="2024-12" db="EMBL/GenBank/DDBJ databases">
        <title>Forecasting of Potato common scab and diversities of Pathogenic streptomyces spp. in china.</title>
        <authorList>
            <person name="Handique U."/>
            <person name="Wu J."/>
        </authorList>
    </citation>
    <scope>NUCLEOTIDE SEQUENCE [LARGE SCALE GENOMIC DNA]</scope>
    <source>
        <strain evidence="3 4">ZRIMU1530</strain>
    </source>
</reference>
<dbReference type="InterPro" id="IPR012338">
    <property type="entry name" value="Beta-lactam/transpept-like"/>
</dbReference>
<keyword evidence="4" id="KW-1185">Reference proteome</keyword>
<dbReference type="InterPro" id="IPR000871">
    <property type="entry name" value="Beta-lactam_class-A"/>
</dbReference>